<evidence type="ECO:0000313" key="9">
    <source>
        <dbReference type="Proteomes" id="UP000626092"/>
    </source>
</evidence>
<comment type="subcellular location">
    <subcellularLocation>
        <location evidence="1">Cell membrane</location>
        <topology evidence="1">Multi-pass membrane protein</topology>
    </subcellularLocation>
</comment>
<keyword evidence="3 6" id="KW-0812">Transmembrane</keyword>
<feature type="transmembrane region" description="Helical" evidence="6">
    <location>
        <begin position="125"/>
        <end position="149"/>
    </location>
</feature>
<keyword evidence="2" id="KW-1003">Cell membrane</keyword>
<dbReference type="PANTHER" id="PTHR12677:SF24">
    <property type="entry name" value="OS07G0655900 PROTEIN"/>
    <property type="match status" value="1"/>
</dbReference>
<dbReference type="GO" id="GO:0005886">
    <property type="term" value="C:plasma membrane"/>
    <property type="evidence" value="ECO:0007669"/>
    <property type="project" value="UniProtKB-SubCell"/>
</dbReference>
<accession>A0A834H7G6</accession>
<feature type="transmembrane region" description="Helical" evidence="6">
    <location>
        <begin position="245"/>
        <end position="266"/>
    </location>
</feature>
<dbReference type="InterPro" id="IPR032816">
    <property type="entry name" value="VTT_dom"/>
</dbReference>
<dbReference type="OrthoDB" id="166803at2759"/>
<keyword evidence="4 6" id="KW-1133">Transmembrane helix</keyword>
<dbReference type="Proteomes" id="UP000626092">
    <property type="component" value="Unassembled WGS sequence"/>
</dbReference>
<feature type="transmembrane region" description="Helical" evidence="6">
    <location>
        <begin position="50"/>
        <end position="76"/>
    </location>
</feature>
<evidence type="ECO:0000259" key="7">
    <source>
        <dbReference type="Pfam" id="PF09335"/>
    </source>
</evidence>
<feature type="transmembrane region" description="Helical" evidence="6">
    <location>
        <begin position="96"/>
        <end position="118"/>
    </location>
</feature>
<protein>
    <recommendedName>
        <fullName evidence="7">VTT domain-containing protein</fullName>
    </recommendedName>
</protein>
<evidence type="ECO:0000256" key="3">
    <source>
        <dbReference type="ARBA" id="ARBA00022692"/>
    </source>
</evidence>
<feature type="transmembrane region" description="Helical" evidence="6">
    <location>
        <begin position="286"/>
        <end position="305"/>
    </location>
</feature>
<comment type="caution">
    <text evidence="8">The sequence shown here is derived from an EMBL/GenBank/DDBJ whole genome shotgun (WGS) entry which is preliminary data.</text>
</comment>
<feature type="domain" description="VTT" evidence="7">
    <location>
        <begin position="113"/>
        <end position="268"/>
    </location>
</feature>
<dbReference type="InterPro" id="IPR015414">
    <property type="entry name" value="TMEM64"/>
</dbReference>
<dbReference type="Pfam" id="PF09335">
    <property type="entry name" value="VTT_dom"/>
    <property type="match status" value="1"/>
</dbReference>
<keyword evidence="5 6" id="KW-0472">Membrane</keyword>
<sequence length="359" mass="39609">MFVGTVKNRTQNLANLVGLRPRCFSSKQAVAEDQDEEECSRPWRRRLSMAFNWTSFFKITLLILLVAAITTAFLTLPVDKILKDFLLWVKQDLGPWGPFMLAVAYIPLTILAVPASILTLGGGYLFGLPVGFVADSIGATLGAVAAFLIGKTTFSVSYSSKFGNLNKKEKQKESLVVCLMHLFVNHFEKIGRSFVTSKLKDYPQFRAVAIAIQRSGFKIVLLLRLVPLLPFNMLNYLLSVTPVPLGQYILASWLGMMPITLALVYVGTTLKDLSDVTHGWHEFSKARWALVITGLLMSVVLLVCVTKVAKAALDKALAENEDIDIIAASPELPISADPPTDLRQPLVIKIDSSQDNHET</sequence>
<evidence type="ECO:0000256" key="4">
    <source>
        <dbReference type="ARBA" id="ARBA00022989"/>
    </source>
</evidence>
<evidence type="ECO:0000256" key="1">
    <source>
        <dbReference type="ARBA" id="ARBA00004651"/>
    </source>
</evidence>
<gene>
    <name evidence="8" type="ORF">RHSIM_Rhsim04G0207000</name>
</gene>
<keyword evidence="9" id="KW-1185">Reference proteome</keyword>
<dbReference type="AlphaFoldDB" id="A0A834H7G6"/>
<dbReference type="PANTHER" id="PTHR12677">
    <property type="entry name" value="GOLGI APPARATUS MEMBRANE PROTEIN TVP38-RELATED"/>
    <property type="match status" value="1"/>
</dbReference>
<evidence type="ECO:0000256" key="2">
    <source>
        <dbReference type="ARBA" id="ARBA00022475"/>
    </source>
</evidence>
<evidence type="ECO:0000256" key="5">
    <source>
        <dbReference type="ARBA" id="ARBA00023136"/>
    </source>
</evidence>
<name>A0A834H7G6_RHOSS</name>
<evidence type="ECO:0000313" key="8">
    <source>
        <dbReference type="EMBL" id="KAF7146795.1"/>
    </source>
</evidence>
<organism evidence="8 9">
    <name type="scientific">Rhododendron simsii</name>
    <name type="common">Sims's rhododendron</name>
    <dbReference type="NCBI Taxonomy" id="118357"/>
    <lineage>
        <taxon>Eukaryota</taxon>
        <taxon>Viridiplantae</taxon>
        <taxon>Streptophyta</taxon>
        <taxon>Embryophyta</taxon>
        <taxon>Tracheophyta</taxon>
        <taxon>Spermatophyta</taxon>
        <taxon>Magnoliopsida</taxon>
        <taxon>eudicotyledons</taxon>
        <taxon>Gunneridae</taxon>
        <taxon>Pentapetalae</taxon>
        <taxon>asterids</taxon>
        <taxon>Ericales</taxon>
        <taxon>Ericaceae</taxon>
        <taxon>Ericoideae</taxon>
        <taxon>Rhodoreae</taxon>
        <taxon>Rhododendron</taxon>
    </lineage>
</organism>
<evidence type="ECO:0000256" key="6">
    <source>
        <dbReference type="SAM" id="Phobius"/>
    </source>
</evidence>
<dbReference type="EMBL" id="WJXA01000004">
    <property type="protein sequence ID" value="KAF7146795.1"/>
    <property type="molecule type" value="Genomic_DNA"/>
</dbReference>
<proteinExistence type="predicted"/>
<reference evidence="8" key="1">
    <citation type="submission" date="2019-11" db="EMBL/GenBank/DDBJ databases">
        <authorList>
            <person name="Liu Y."/>
            <person name="Hou J."/>
            <person name="Li T.-Q."/>
            <person name="Guan C.-H."/>
            <person name="Wu X."/>
            <person name="Wu H.-Z."/>
            <person name="Ling F."/>
            <person name="Zhang R."/>
            <person name="Shi X.-G."/>
            <person name="Ren J.-P."/>
            <person name="Chen E.-F."/>
            <person name="Sun J.-M."/>
        </authorList>
    </citation>
    <scope>NUCLEOTIDE SEQUENCE</scope>
    <source>
        <strain evidence="8">Adult_tree_wgs_1</strain>
        <tissue evidence="8">Leaves</tissue>
    </source>
</reference>
<feature type="transmembrane region" description="Helical" evidence="6">
    <location>
        <begin position="219"/>
        <end position="238"/>
    </location>
</feature>